<dbReference type="Proteomes" id="UP000010074">
    <property type="component" value="Chromosome"/>
</dbReference>
<dbReference type="KEGG" id="bbat:Bdt_0772"/>
<dbReference type="Gene3D" id="2.60.40.1610">
    <property type="entry name" value="Domain of unknown function DUF1254"/>
    <property type="match status" value="1"/>
</dbReference>
<dbReference type="InterPro" id="IPR037049">
    <property type="entry name" value="DUF1214_C_sf"/>
</dbReference>
<dbReference type="Pfam" id="PF06863">
    <property type="entry name" value="DUF1254"/>
    <property type="match status" value="1"/>
</dbReference>
<proteinExistence type="predicted"/>
<evidence type="ECO:0000313" key="3">
    <source>
        <dbReference type="EMBL" id="AFY00478.1"/>
    </source>
</evidence>
<dbReference type="Gene3D" id="2.60.120.600">
    <property type="entry name" value="Domain of unknown function DUF1214, C-terminal domain"/>
    <property type="match status" value="1"/>
</dbReference>
<sequence length="462" mass="51047">MALVLLFSGAALAVDTEAREYTAAREAYRQWYPAVSMEGIMNGMRQLGVRDNINMFSAQADSKSLGFTANQDTPYGAAVLDISKGPFVIEMPAGPFMGLVNTHDQSWVVDMGIPGPDAGKGGKYLIVPDGYKSEIPQGYYVGKSATNKVFVVARIIPQGNDLNKAQALLSGIKIYPLATAKNQKPLTMVDISGRDGDMTSLKWESNIQFWEKLAKIINEEPVNRKKQAAYDQLKALGIEKGKAFKPNASLRSTLERAAQDSQKELLANSYATTGRPDKVKWSDRKWEWLLLNSKPEWAADHDIDTVARDRYFAQAIVMSPAMLRRDATAGSLYWGAFKDSNNKALDGGKSYKLTVPLPVPARLFWSVTLYDSDTRSLISNGSKKSSLRSLVELADLKGAKSVDLFFGPRAPAGKDAHWVKTNPGKTWFAYFRIYGPEKAAFDNTWKPGDFVQIQSESMALNQ</sequence>
<dbReference type="PATRIC" id="fig|1069642.3.peg.763"/>
<dbReference type="STRING" id="1069642.Bdt_0772"/>
<reference evidence="3 4" key="1">
    <citation type="journal article" date="2012" name="BMC Genomics">
        <title>Genome analysis of a simultaneously predatory and prey-independent, novel Bdellovibrio bacteriovorus from the River Tiber, supports in silico predictions of both ancient and recent lateral gene transfer from diverse bacteria.</title>
        <authorList>
            <person name="Hobley L."/>
            <person name="Lerner T.R."/>
            <person name="Williams L.E."/>
            <person name="Lambert C."/>
            <person name="Till R."/>
            <person name="Milner D.S."/>
            <person name="Basford S.M."/>
            <person name="Capeness M.J."/>
            <person name="Fenton A.K."/>
            <person name="Atterbury R.J."/>
            <person name="Harris M.A."/>
            <person name="Sockett R.E."/>
        </authorList>
    </citation>
    <scope>NUCLEOTIDE SEQUENCE [LARGE SCALE GENOMIC DNA]</scope>
    <source>
        <strain evidence="3 4">Tiberius</strain>
    </source>
</reference>
<dbReference type="InterPro" id="IPR010621">
    <property type="entry name" value="DUF1214"/>
</dbReference>
<dbReference type="InterPro" id="IPR010679">
    <property type="entry name" value="DUF1254"/>
</dbReference>
<dbReference type="HOGENOM" id="CLU_027269_2_0_7"/>
<accession>K7YSA2</accession>
<dbReference type="Gene3D" id="1.10.3360.10">
    <property type="entry name" value="VPA0735-like domain"/>
    <property type="match status" value="1"/>
</dbReference>
<evidence type="ECO:0000259" key="1">
    <source>
        <dbReference type="Pfam" id="PF06742"/>
    </source>
</evidence>
<evidence type="ECO:0000259" key="2">
    <source>
        <dbReference type="Pfam" id="PF06863"/>
    </source>
</evidence>
<dbReference type="PANTHER" id="PTHR36509:SF3">
    <property type="entry name" value="SIGNAL PEPTIDE PROTEIN"/>
    <property type="match status" value="1"/>
</dbReference>
<dbReference type="SUPFAM" id="SSF160935">
    <property type="entry name" value="VPA0735-like"/>
    <property type="match status" value="1"/>
</dbReference>
<protein>
    <recommendedName>
        <fullName evidence="5">DUF1254 domain-containing protein</fullName>
    </recommendedName>
</protein>
<evidence type="ECO:0008006" key="5">
    <source>
        <dbReference type="Google" id="ProtNLM"/>
    </source>
</evidence>
<dbReference type="EMBL" id="CP002930">
    <property type="protein sequence ID" value="AFY00478.1"/>
    <property type="molecule type" value="Genomic_DNA"/>
</dbReference>
<feature type="domain" description="DUF1214" evidence="1">
    <location>
        <begin position="331"/>
        <end position="438"/>
    </location>
</feature>
<dbReference type="Pfam" id="PF06742">
    <property type="entry name" value="DUF1214"/>
    <property type="match status" value="1"/>
</dbReference>
<feature type="domain" description="DUF1254" evidence="2">
    <location>
        <begin position="64"/>
        <end position="176"/>
    </location>
</feature>
<dbReference type="AlphaFoldDB" id="K7YSA2"/>
<evidence type="ECO:0000313" key="4">
    <source>
        <dbReference type="Proteomes" id="UP000010074"/>
    </source>
</evidence>
<dbReference type="InterPro" id="IPR037050">
    <property type="entry name" value="DUF1254_sf"/>
</dbReference>
<gene>
    <name evidence="3" type="ORF">Bdt_0772</name>
</gene>
<dbReference type="PANTHER" id="PTHR36509">
    <property type="entry name" value="BLL3101 PROTEIN"/>
    <property type="match status" value="1"/>
</dbReference>
<organism evidence="3 4">
    <name type="scientific">Bdellovibrio bacteriovorus str. Tiberius</name>
    <dbReference type="NCBI Taxonomy" id="1069642"/>
    <lineage>
        <taxon>Bacteria</taxon>
        <taxon>Pseudomonadati</taxon>
        <taxon>Bdellovibrionota</taxon>
        <taxon>Bdellovibrionia</taxon>
        <taxon>Bdellovibrionales</taxon>
        <taxon>Pseudobdellovibrionaceae</taxon>
        <taxon>Bdellovibrio</taxon>
    </lineage>
</organism>
<name>K7YSA2_BDEBC</name>